<feature type="region of interest" description="Disordered" evidence="2">
    <location>
        <begin position="343"/>
        <end position="370"/>
    </location>
</feature>
<dbReference type="InterPro" id="IPR050235">
    <property type="entry name" value="CK1_Ser-Thr_kinase"/>
</dbReference>
<dbReference type="PANTHER" id="PTHR11909">
    <property type="entry name" value="CASEIN KINASE-RELATED"/>
    <property type="match status" value="1"/>
</dbReference>
<reference evidence="4" key="1">
    <citation type="submission" date="2021-04" db="EMBL/GenBank/DDBJ databases">
        <authorList>
            <consortium name="Molecular Ecology Group"/>
        </authorList>
    </citation>
    <scope>NUCLEOTIDE SEQUENCE</scope>
</reference>
<feature type="non-terminal residue" evidence="4">
    <location>
        <position position="1"/>
    </location>
</feature>
<dbReference type="PROSITE" id="PS00108">
    <property type="entry name" value="PROTEIN_KINASE_ST"/>
    <property type="match status" value="1"/>
</dbReference>
<evidence type="ECO:0000313" key="4">
    <source>
        <dbReference type="EMBL" id="CAG5131413.1"/>
    </source>
</evidence>
<name>A0A8S3ZPF2_9EUPU</name>
<proteinExistence type="predicted"/>
<dbReference type="CDD" id="cd14015">
    <property type="entry name" value="STKc_VRK"/>
    <property type="match status" value="1"/>
</dbReference>
<dbReference type="InterPro" id="IPR011009">
    <property type="entry name" value="Kinase-like_dom_sf"/>
</dbReference>
<dbReference type="InterPro" id="IPR008271">
    <property type="entry name" value="Ser/Thr_kinase_AS"/>
</dbReference>
<sequence length="453" mass="51180">KIAAAPKSRKLAEKFPPGTVLKDLSKREWKLGSVIGQGGFGLIYLASEASSDKKTENHIVKIEPKDNGPLFCETHFYQRVAKLEYIQAFVTEHRLRYLSIPPYISAGLQTYNSREYRFLVMPRLGKDLQKLLQECGGQFPPNTTYAVGLRMVDALQFLHEKEYVHADIKASNILLGYSKGHDVTNEVYLVDYGLAYRYTVGSEHKEYKEDPKRAHDGTIEFTSRDAHKGLAPSRRGDLEILGYCMLQWLCGKLPWENRLSDPNYVAKSKESFMDSLSAQLTKCLPDSPPHSDCMQKYFQLVNKLQYHSTPNYDRIREIFKHGLTISGQKNEWIIEFTQKAKKRKHADHSSLENTPPSGSVSPKKSPRMISPEVRQLASASLKLPLAPGAVKSPAVHKKVVKAKNYCSSVQSNTTSVRKIYSQAKPPVKRRVKRVDAVKTDISIQTSPGLLNNK</sequence>
<dbReference type="EC" id="2.7.11.1" evidence="1"/>
<evidence type="ECO:0000259" key="3">
    <source>
        <dbReference type="PROSITE" id="PS50011"/>
    </source>
</evidence>
<dbReference type="InterPro" id="IPR000719">
    <property type="entry name" value="Prot_kinase_dom"/>
</dbReference>
<dbReference type="GO" id="GO:0005524">
    <property type="term" value="F:ATP binding"/>
    <property type="evidence" value="ECO:0007669"/>
    <property type="project" value="InterPro"/>
</dbReference>
<dbReference type="PROSITE" id="PS50011">
    <property type="entry name" value="PROTEIN_KINASE_DOM"/>
    <property type="match status" value="1"/>
</dbReference>
<accession>A0A8S3ZPF2</accession>
<keyword evidence="5" id="KW-1185">Reference proteome</keyword>
<evidence type="ECO:0000256" key="1">
    <source>
        <dbReference type="ARBA" id="ARBA00012513"/>
    </source>
</evidence>
<organism evidence="4 5">
    <name type="scientific">Candidula unifasciata</name>
    <dbReference type="NCBI Taxonomy" id="100452"/>
    <lineage>
        <taxon>Eukaryota</taxon>
        <taxon>Metazoa</taxon>
        <taxon>Spiralia</taxon>
        <taxon>Lophotrochozoa</taxon>
        <taxon>Mollusca</taxon>
        <taxon>Gastropoda</taxon>
        <taxon>Heterobranchia</taxon>
        <taxon>Euthyneura</taxon>
        <taxon>Panpulmonata</taxon>
        <taxon>Eupulmonata</taxon>
        <taxon>Stylommatophora</taxon>
        <taxon>Helicina</taxon>
        <taxon>Helicoidea</taxon>
        <taxon>Geomitridae</taxon>
        <taxon>Candidula</taxon>
    </lineage>
</organism>
<dbReference type="GO" id="GO:0004674">
    <property type="term" value="F:protein serine/threonine kinase activity"/>
    <property type="evidence" value="ECO:0007669"/>
    <property type="project" value="UniProtKB-EC"/>
</dbReference>
<evidence type="ECO:0000256" key="2">
    <source>
        <dbReference type="SAM" id="MobiDB-lite"/>
    </source>
</evidence>
<gene>
    <name evidence="4" type="ORF">CUNI_LOCUS16971</name>
</gene>
<dbReference type="SMART" id="SM00220">
    <property type="entry name" value="S_TKc"/>
    <property type="match status" value="1"/>
</dbReference>
<dbReference type="Proteomes" id="UP000678393">
    <property type="component" value="Unassembled WGS sequence"/>
</dbReference>
<dbReference type="Pfam" id="PF00069">
    <property type="entry name" value="Pkinase"/>
    <property type="match status" value="1"/>
</dbReference>
<dbReference type="EMBL" id="CAJHNH020004624">
    <property type="protein sequence ID" value="CAG5131413.1"/>
    <property type="molecule type" value="Genomic_DNA"/>
</dbReference>
<comment type="caution">
    <text evidence="4">The sequence shown here is derived from an EMBL/GenBank/DDBJ whole genome shotgun (WGS) entry which is preliminary data.</text>
</comment>
<feature type="domain" description="Protein kinase" evidence="3">
    <location>
        <begin position="29"/>
        <end position="324"/>
    </location>
</feature>
<dbReference type="OrthoDB" id="2687620at2759"/>
<dbReference type="AlphaFoldDB" id="A0A8S3ZPF2"/>
<dbReference type="SUPFAM" id="SSF56112">
    <property type="entry name" value="Protein kinase-like (PK-like)"/>
    <property type="match status" value="1"/>
</dbReference>
<evidence type="ECO:0000313" key="5">
    <source>
        <dbReference type="Proteomes" id="UP000678393"/>
    </source>
</evidence>
<protein>
    <recommendedName>
        <fullName evidence="1">non-specific serine/threonine protein kinase</fullName>
        <ecNumber evidence="1">2.7.11.1</ecNumber>
    </recommendedName>
</protein>
<dbReference type="Gene3D" id="1.10.510.10">
    <property type="entry name" value="Transferase(Phosphotransferase) domain 1"/>
    <property type="match status" value="1"/>
</dbReference>